<dbReference type="Proteomes" id="UP000001409">
    <property type="component" value="Chromosome"/>
</dbReference>
<evidence type="ECO:0000313" key="6">
    <source>
        <dbReference type="EMBL" id="BAC19505.1"/>
    </source>
</evidence>
<feature type="transmembrane region" description="Helical" evidence="5">
    <location>
        <begin position="353"/>
        <end position="377"/>
    </location>
</feature>
<name>Q8FM12_COREF</name>
<dbReference type="InterPro" id="IPR004695">
    <property type="entry name" value="SLAC1/Mae1/Ssu1/TehA"/>
</dbReference>
<comment type="subcellular location">
    <subcellularLocation>
        <location evidence="1">Membrane</location>
        <topology evidence="1">Multi-pass membrane protein</topology>
    </subcellularLocation>
</comment>
<keyword evidence="3 5" id="KW-1133">Transmembrane helix</keyword>
<dbReference type="CDD" id="cd09320">
    <property type="entry name" value="TDT_like_2"/>
    <property type="match status" value="1"/>
</dbReference>
<evidence type="ECO:0000256" key="4">
    <source>
        <dbReference type="ARBA" id="ARBA00023136"/>
    </source>
</evidence>
<evidence type="ECO:0000256" key="3">
    <source>
        <dbReference type="ARBA" id="ARBA00022989"/>
    </source>
</evidence>
<feature type="transmembrane region" description="Helical" evidence="5">
    <location>
        <begin position="261"/>
        <end position="284"/>
    </location>
</feature>
<evidence type="ECO:0000256" key="2">
    <source>
        <dbReference type="ARBA" id="ARBA00022692"/>
    </source>
</evidence>
<feature type="transmembrane region" description="Helical" evidence="5">
    <location>
        <begin position="323"/>
        <end position="341"/>
    </location>
</feature>
<sequence>MGVSTSSRLSALSSSLVSTLQSLGVPGGVPGYVKNRRRYTAVLPPAGPAWAGSLMGTALTSALLEIHGFAAGARAMLLIAGAVTIIITIGWLVYRSPKFTPVVMPAWAMVSLGLVSLGSASSTILADSLGDAVWWFHFGCCVIGGVLGLVTYVVYLRQLITGRAGTPTFSWGLPLVTPMVTATAGMRFHDWLVGTDVSGAPGADGAHEVWTTLILVLSMGAFLLTLLTAPVVFTRVYAYYLGPRSRRASHHRLEPMAAPTIWIPLGIVGQSMACAQLFGAATGWVRTGVAYGFIMCVVAIPVTLTAVVVHYQAALRGISYSPTWWASTFPVGALCLGVHWLSDSSGLGWLDQISVFLLVILLFHAGVATLGGTMAIIARMARRLRAVTGGRRR</sequence>
<feature type="transmembrane region" description="Helical" evidence="5">
    <location>
        <begin position="290"/>
        <end position="311"/>
    </location>
</feature>
<dbReference type="EMBL" id="BA000035">
    <property type="protein sequence ID" value="BAC19505.1"/>
    <property type="molecule type" value="Genomic_DNA"/>
</dbReference>
<dbReference type="Pfam" id="PF03595">
    <property type="entry name" value="SLAC1"/>
    <property type="match status" value="1"/>
</dbReference>
<dbReference type="KEGG" id="cef:CE2695"/>
<feature type="transmembrane region" description="Helical" evidence="5">
    <location>
        <begin position="168"/>
        <end position="189"/>
    </location>
</feature>
<feature type="transmembrane region" description="Helical" evidence="5">
    <location>
        <begin position="209"/>
        <end position="240"/>
    </location>
</feature>
<accession>Q8FM12</accession>
<dbReference type="STRING" id="196164.gene:10743143"/>
<dbReference type="AlphaFoldDB" id="Q8FM12"/>
<evidence type="ECO:0000256" key="5">
    <source>
        <dbReference type="SAM" id="Phobius"/>
    </source>
</evidence>
<keyword evidence="2 5" id="KW-0812">Transmembrane</keyword>
<feature type="transmembrane region" description="Helical" evidence="5">
    <location>
        <begin position="106"/>
        <end position="126"/>
    </location>
</feature>
<feature type="transmembrane region" description="Helical" evidence="5">
    <location>
        <begin position="132"/>
        <end position="156"/>
    </location>
</feature>
<dbReference type="InterPro" id="IPR038665">
    <property type="entry name" value="Voltage-dep_anion_channel_sf"/>
</dbReference>
<dbReference type="eggNOG" id="COG1275">
    <property type="taxonomic scope" value="Bacteria"/>
</dbReference>
<feature type="transmembrane region" description="Helical" evidence="5">
    <location>
        <begin position="75"/>
        <end position="94"/>
    </location>
</feature>
<proteinExistence type="predicted"/>
<evidence type="ECO:0000256" key="1">
    <source>
        <dbReference type="ARBA" id="ARBA00004141"/>
    </source>
</evidence>
<dbReference type="Gene3D" id="1.50.10.150">
    <property type="entry name" value="Voltage-dependent anion channel"/>
    <property type="match status" value="1"/>
</dbReference>
<keyword evidence="4 5" id="KW-0472">Membrane</keyword>
<protein>
    <submittedName>
        <fullName evidence="6">Uncharacterized protein</fullName>
    </submittedName>
</protein>
<dbReference type="GO" id="GO:0016020">
    <property type="term" value="C:membrane"/>
    <property type="evidence" value="ECO:0007669"/>
    <property type="project" value="UniProtKB-SubCell"/>
</dbReference>
<organism evidence="6 7">
    <name type="scientific">Corynebacterium efficiens (strain DSM 44549 / YS-314 / AJ 12310 / JCM 11189 / NBRC 100395)</name>
    <dbReference type="NCBI Taxonomy" id="196164"/>
    <lineage>
        <taxon>Bacteria</taxon>
        <taxon>Bacillati</taxon>
        <taxon>Actinomycetota</taxon>
        <taxon>Actinomycetes</taxon>
        <taxon>Mycobacteriales</taxon>
        <taxon>Corynebacteriaceae</taxon>
        <taxon>Corynebacterium</taxon>
    </lineage>
</organism>
<keyword evidence="7" id="KW-1185">Reference proteome</keyword>
<reference evidence="6 7" key="1">
    <citation type="journal article" date="2003" name="Genome Res.">
        <title>Comparative complete genome sequence analysis of the amino acid replacements responsible for the thermostability of Corynebacterium efficiens.</title>
        <authorList>
            <person name="Nishio Y."/>
            <person name="Nakamura Y."/>
            <person name="Kawarabayasi Y."/>
            <person name="Usuda Y."/>
            <person name="Kimura E."/>
            <person name="Sugimoto S."/>
            <person name="Matsui K."/>
            <person name="Yamagishi A."/>
            <person name="Kikuchi H."/>
            <person name="Ikeo K."/>
            <person name="Gojobori T."/>
        </authorList>
    </citation>
    <scope>NUCLEOTIDE SEQUENCE [LARGE SCALE GENOMIC DNA]</scope>
    <source>
        <strain evidence="7">DSM 44549 / YS-314 / AJ 12310 / JCM 11189 / NBRC 100395</strain>
    </source>
</reference>
<dbReference type="HOGENOM" id="CLU_030057_0_0_11"/>
<evidence type="ECO:0000313" key="7">
    <source>
        <dbReference type="Proteomes" id="UP000001409"/>
    </source>
</evidence>
<dbReference type="GO" id="GO:0055085">
    <property type="term" value="P:transmembrane transport"/>
    <property type="evidence" value="ECO:0007669"/>
    <property type="project" value="InterPro"/>
</dbReference>